<feature type="region of interest" description="Disordered" evidence="1">
    <location>
        <begin position="79"/>
        <end position="143"/>
    </location>
</feature>
<sequence length="143" mass="16287">MRHEYGDPYEKRPSSYTIRAKADYDVYKRPSEGHAHLSAEMRRCENTAVGKATYPEDSHYDQLLHRTEVAEFGRQTAKSAAQSRTGFDQKYPQGYGTSDAIQGHTIQARDQRWSDKFCREGEGASSQKLVAWGKPNQRQRGGD</sequence>
<dbReference type="OrthoDB" id="4498107at2759"/>
<dbReference type="Proteomes" id="UP001149074">
    <property type="component" value="Unassembled WGS sequence"/>
</dbReference>
<protein>
    <submittedName>
        <fullName evidence="2">Uncharacterized protein</fullName>
    </submittedName>
</protein>
<reference evidence="2" key="1">
    <citation type="submission" date="2022-11" db="EMBL/GenBank/DDBJ databases">
        <authorList>
            <person name="Petersen C."/>
        </authorList>
    </citation>
    <scope>NUCLEOTIDE SEQUENCE</scope>
    <source>
        <strain evidence="2">IBT 30761</strain>
    </source>
</reference>
<evidence type="ECO:0000313" key="2">
    <source>
        <dbReference type="EMBL" id="KAJ5090326.1"/>
    </source>
</evidence>
<evidence type="ECO:0000313" key="3">
    <source>
        <dbReference type="Proteomes" id="UP001149074"/>
    </source>
</evidence>
<dbReference type="EMBL" id="JAPQKI010000009">
    <property type="protein sequence ID" value="KAJ5090326.1"/>
    <property type="molecule type" value="Genomic_DNA"/>
</dbReference>
<feature type="compositionally biased region" description="Basic and acidic residues" evidence="1">
    <location>
        <begin position="107"/>
        <end position="122"/>
    </location>
</feature>
<keyword evidence="3" id="KW-1185">Reference proteome</keyword>
<proteinExistence type="predicted"/>
<dbReference type="GeneID" id="81360480"/>
<accession>A0A9W9EYQ8</accession>
<name>A0A9W9EYQ8_9EURO</name>
<dbReference type="RefSeq" id="XP_056472307.1">
    <property type="nucleotide sequence ID" value="XM_056621501.1"/>
</dbReference>
<reference evidence="2" key="2">
    <citation type="journal article" date="2023" name="IMA Fungus">
        <title>Comparative genomic study of the Penicillium genus elucidates a diverse pangenome and 15 lateral gene transfer events.</title>
        <authorList>
            <person name="Petersen C."/>
            <person name="Sorensen T."/>
            <person name="Nielsen M.R."/>
            <person name="Sondergaard T.E."/>
            <person name="Sorensen J.L."/>
            <person name="Fitzpatrick D.A."/>
            <person name="Frisvad J.C."/>
            <person name="Nielsen K.L."/>
        </authorList>
    </citation>
    <scope>NUCLEOTIDE SEQUENCE</scope>
    <source>
        <strain evidence="2">IBT 30761</strain>
    </source>
</reference>
<dbReference type="AlphaFoldDB" id="A0A9W9EYQ8"/>
<organism evidence="2 3">
    <name type="scientific">Penicillium argentinense</name>
    <dbReference type="NCBI Taxonomy" id="1131581"/>
    <lineage>
        <taxon>Eukaryota</taxon>
        <taxon>Fungi</taxon>
        <taxon>Dikarya</taxon>
        <taxon>Ascomycota</taxon>
        <taxon>Pezizomycotina</taxon>
        <taxon>Eurotiomycetes</taxon>
        <taxon>Eurotiomycetidae</taxon>
        <taxon>Eurotiales</taxon>
        <taxon>Aspergillaceae</taxon>
        <taxon>Penicillium</taxon>
    </lineage>
</organism>
<gene>
    <name evidence="2" type="ORF">N7532_009010</name>
</gene>
<comment type="caution">
    <text evidence="2">The sequence shown here is derived from an EMBL/GenBank/DDBJ whole genome shotgun (WGS) entry which is preliminary data.</text>
</comment>
<evidence type="ECO:0000256" key="1">
    <source>
        <dbReference type="SAM" id="MobiDB-lite"/>
    </source>
</evidence>